<proteinExistence type="evidence at transcript level"/>
<name>B6UFJ7_MAIZE</name>
<reference evidence="2" key="1">
    <citation type="journal article" date="2009" name="Plant Mol. Biol.">
        <title>Insights into corn genes derived from large-scale cDNA sequencing.</title>
        <authorList>
            <person name="Alexandrov N.N."/>
            <person name="Brover V.V."/>
            <person name="Freidin S."/>
            <person name="Troukhan M.E."/>
            <person name="Tatarinova T.V."/>
            <person name="Zhang H."/>
            <person name="Swaller T.J."/>
            <person name="Lu Y.P."/>
            <person name="Bouck J."/>
            <person name="Flavell R.B."/>
            <person name="Feldmann K.A."/>
        </authorList>
    </citation>
    <scope>NUCLEOTIDE SEQUENCE</scope>
</reference>
<evidence type="ECO:0000256" key="1">
    <source>
        <dbReference type="SAM" id="MobiDB-lite"/>
    </source>
</evidence>
<protein>
    <submittedName>
        <fullName evidence="2">Uncharacterized protein</fullName>
    </submittedName>
</protein>
<dbReference type="EMBL" id="EU976012">
    <property type="protein sequence ID" value="ACG48130.1"/>
    <property type="molecule type" value="mRNA"/>
</dbReference>
<organism evidence="2">
    <name type="scientific">Zea mays</name>
    <name type="common">Maize</name>
    <dbReference type="NCBI Taxonomy" id="4577"/>
    <lineage>
        <taxon>Eukaryota</taxon>
        <taxon>Viridiplantae</taxon>
        <taxon>Streptophyta</taxon>
        <taxon>Embryophyta</taxon>
        <taxon>Tracheophyta</taxon>
        <taxon>Spermatophyta</taxon>
        <taxon>Magnoliopsida</taxon>
        <taxon>Liliopsida</taxon>
        <taxon>Poales</taxon>
        <taxon>Poaceae</taxon>
        <taxon>PACMAD clade</taxon>
        <taxon>Panicoideae</taxon>
        <taxon>Andropogonodae</taxon>
        <taxon>Andropogoneae</taxon>
        <taxon>Tripsacinae</taxon>
        <taxon>Zea</taxon>
    </lineage>
</organism>
<accession>B6UFJ7</accession>
<sequence>MCFFKLAMAGFGSCSRVSSAPSACRPPARLYHGRRAVFARWVLRCRAHVPDTPASLLAARAGLRPSQLAGFSCRTPPAVPSSTRPQRRS</sequence>
<feature type="compositionally biased region" description="Polar residues" evidence="1">
    <location>
        <begin position="80"/>
        <end position="89"/>
    </location>
</feature>
<feature type="region of interest" description="Disordered" evidence="1">
    <location>
        <begin position="69"/>
        <end position="89"/>
    </location>
</feature>
<dbReference type="AlphaFoldDB" id="B6UFJ7"/>
<evidence type="ECO:0000313" key="2">
    <source>
        <dbReference type="EMBL" id="ACG48130.1"/>
    </source>
</evidence>